<reference evidence="3 5" key="2">
    <citation type="submission" date="2017-02" db="EMBL/GenBank/DDBJ databases">
        <authorList>
            <person name="Peterson S.W."/>
        </authorList>
    </citation>
    <scope>NUCLEOTIDE SEQUENCE [LARGE SCALE GENOMIC DNA]</scope>
    <source>
        <strain evidence="3 5">ATCC 700135</strain>
    </source>
</reference>
<dbReference type="EMBL" id="JQJD01000025">
    <property type="protein sequence ID" value="KGN81579.1"/>
    <property type="molecule type" value="Genomic_DNA"/>
</dbReference>
<evidence type="ECO:0000313" key="3">
    <source>
        <dbReference type="EMBL" id="SJZ81154.1"/>
    </source>
</evidence>
<dbReference type="SUPFAM" id="SSF52540">
    <property type="entry name" value="P-loop containing nucleoside triphosphate hydrolases"/>
    <property type="match status" value="1"/>
</dbReference>
<dbReference type="Proteomes" id="UP000030125">
    <property type="component" value="Unassembled WGS sequence"/>
</dbReference>
<feature type="domain" description="NadR/Ttd14 AAA" evidence="1">
    <location>
        <begin position="7"/>
        <end position="188"/>
    </location>
</feature>
<reference evidence="2 4" key="1">
    <citation type="submission" date="2014-08" db="EMBL/GenBank/DDBJ databases">
        <title>Porphyromonas cangingivalis strain:COT-109_OH1386 Genome sequencing.</title>
        <authorList>
            <person name="Wallis C."/>
            <person name="Deusch O."/>
            <person name="O'Flynn C."/>
            <person name="Davis I."/>
            <person name="Jospin G."/>
            <person name="Darling A.E."/>
            <person name="Coil D.A."/>
            <person name="Alexiev A."/>
            <person name="Horsfall A."/>
            <person name="Kirkwood N."/>
            <person name="Harris S."/>
            <person name="Eisen J.A."/>
        </authorList>
    </citation>
    <scope>NUCLEOTIDE SEQUENCE [LARGE SCALE GENOMIC DNA]</scope>
    <source>
        <strain evidence="4">COT-109 OH1386</strain>
        <strain evidence="2">COT-109_OH1386</strain>
    </source>
</reference>
<dbReference type="AlphaFoldDB" id="A0A099WSP8"/>
<dbReference type="GO" id="GO:0070300">
    <property type="term" value="F:phosphatidic acid binding"/>
    <property type="evidence" value="ECO:0007669"/>
    <property type="project" value="TreeGrafter"/>
</dbReference>
<evidence type="ECO:0000313" key="2">
    <source>
        <dbReference type="EMBL" id="KGN81579.1"/>
    </source>
</evidence>
<dbReference type="Gene3D" id="3.40.50.300">
    <property type="entry name" value="P-loop containing nucleotide triphosphate hydrolases"/>
    <property type="match status" value="1"/>
</dbReference>
<evidence type="ECO:0000313" key="4">
    <source>
        <dbReference type="Proteomes" id="UP000030125"/>
    </source>
</evidence>
<accession>A0A099WSP8</accession>
<sequence length="347" mass="39785">MNQNIYRICLTGGPCAGKTTVLVKIIERFTDRGFLVYTLPEVPTLFMNASANFLTEDKTYFYNIEKSILKFQIQMENTFYELARTVDKPVIIIADRGTMDISAYMDRNMWQAMLDELSLPEVTLRDARYDAVIHMVTAANGAEEFYTTENNAARHEGLELAREIDSRILNAWTGHQNLRVVDNNTDFDAKIGQCLATIASIVGDQAVGKSRHKYHITVEGEIPYGTETDIYEYELNTDAPGGMKVRKRGTVGNYVYFLTYFSESVDGKLVEVERLISPDDFITYLRQATSQEPVHKKRRSFIWSKQSFNIDRYISPTREYDTLHVLMGNDEGDLKLPHFVKVIKQVF</sequence>
<name>A0A099WSP8_PORCN</name>
<dbReference type="Gene3D" id="2.40.320.10">
    <property type="entry name" value="Hypothetical Protein Pfu-838710-001"/>
    <property type="match status" value="1"/>
</dbReference>
<dbReference type="OrthoDB" id="5638848at2"/>
<keyword evidence="4" id="KW-1185">Reference proteome</keyword>
<dbReference type="InterPro" id="IPR027417">
    <property type="entry name" value="P-loop_NTPase"/>
</dbReference>
<organism evidence="2 4">
    <name type="scientific">Porphyromonas cangingivalis</name>
    <dbReference type="NCBI Taxonomy" id="36874"/>
    <lineage>
        <taxon>Bacteria</taxon>
        <taxon>Pseudomonadati</taxon>
        <taxon>Bacteroidota</taxon>
        <taxon>Bacteroidia</taxon>
        <taxon>Bacteroidales</taxon>
        <taxon>Porphyromonadaceae</taxon>
        <taxon>Porphyromonas</taxon>
    </lineage>
</organism>
<dbReference type="eggNOG" id="COG2954">
    <property type="taxonomic scope" value="Bacteria"/>
</dbReference>
<dbReference type="GO" id="GO:0005525">
    <property type="term" value="F:GTP binding"/>
    <property type="evidence" value="ECO:0007669"/>
    <property type="project" value="TreeGrafter"/>
</dbReference>
<proteinExistence type="predicted"/>
<dbReference type="Proteomes" id="UP000189956">
    <property type="component" value="Unassembled WGS sequence"/>
</dbReference>
<dbReference type="PANTHER" id="PTHR34932">
    <property type="entry name" value="TRPL TRANSLOCATION DEFECT PROTEIN 14"/>
    <property type="match status" value="1"/>
</dbReference>
<dbReference type="EMBL" id="FUWL01000024">
    <property type="protein sequence ID" value="SJZ81154.1"/>
    <property type="molecule type" value="Genomic_DNA"/>
</dbReference>
<evidence type="ECO:0000259" key="1">
    <source>
        <dbReference type="Pfam" id="PF13521"/>
    </source>
</evidence>
<dbReference type="Pfam" id="PF13521">
    <property type="entry name" value="AAA_28"/>
    <property type="match status" value="1"/>
</dbReference>
<dbReference type="InterPro" id="IPR038727">
    <property type="entry name" value="NadR/Ttd14_AAA_dom"/>
</dbReference>
<dbReference type="InterPro" id="IPR053227">
    <property type="entry name" value="TRPL-trafficking_regulator"/>
</dbReference>
<evidence type="ECO:0000313" key="5">
    <source>
        <dbReference type="Proteomes" id="UP000189956"/>
    </source>
</evidence>
<protein>
    <submittedName>
        <fullName evidence="2">ATPase AAA</fullName>
    </submittedName>
    <submittedName>
        <fullName evidence="3">Predicted ATPase</fullName>
    </submittedName>
</protein>
<dbReference type="GO" id="GO:0035091">
    <property type="term" value="F:phosphatidylinositol binding"/>
    <property type="evidence" value="ECO:0007669"/>
    <property type="project" value="TreeGrafter"/>
</dbReference>
<gene>
    <name evidence="2" type="ORF">HQ35_04165</name>
    <name evidence="3" type="ORF">SAMN02745205_01963</name>
</gene>
<dbReference type="RefSeq" id="WP_025839479.1">
    <property type="nucleotide sequence ID" value="NZ_CALTZT010000201.1"/>
</dbReference>
<dbReference type="PANTHER" id="PTHR34932:SF1">
    <property type="entry name" value="TRPL TRANSLOCATION DEFECT PROTEIN 14"/>
    <property type="match status" value="1"/>
</dbReference>